<reference evidence="4" key="2">
    <citation type="submission" date="2019-09" db="UniProtKB">
        <authorList>
            <consortium name="WormBaseParasite"/>
        </authorList>
    </citation>
    <scope>IDENTIFICATION</scope>
</reference>
<evidence type="ECO:0000313" key="2">
    <source>
        <dbReference type="EMBL" id="VDP49920.1"/>
    </source>
</evidence>
<keyword evidence="3" id="KW-1185">Reference proteome</keyword>
<dbReference type="Proteomes" id="UP000050761">
    <property type="component" value="Unassembled WGS sequence"/>
</dbReference>
<accession>A0A3P8E493</accession>
<feature type="compositionally biased region" description="Basic and acidic residues" evidence="1">
    <location>
        <begin position="41"/>
        <end position="52"/>
    </location>
</feature>
<gene>
    <name evidence="2" type="ORF">HPBE_LOCUS25240</name>
</gene>
<dbReference type="EMBL" id="UZAH01037566">
    <property type="protein sequence ID" value="VDP49920.1"/>
    <property type="molecule type" value="Genomic_DNA"/>
</dbReference>
<evidence type="ECO:0000256" key="1">
    <source>
        <dbReference type="SAM" id="MobiDB-lite"/>
    </source>
</evidence>
<evidence type="ECO:0000313" key="4">
    <source>
        <dbReference type="WBParaSite" id="HPBE_0002524101-mRNA-1"/>
    </source>
</evidence>
<feature type="region of interest" description="Disordered" evidence="1">
    <location>
        <begin position="187"/>
        <end position="243"/>
    </location>
</feature>
<dbReference type="WBParaSite" id="HPBE_0002524101-mRNA-1">
    <property type="protein sequence ID" value="HPBE_0002524101-mRNA-1"/>
    <property type="gene ID" value="HPBE_0002524101"/>
</dbReference>
<protein>
    <submittedName>
        <fullName evidence="4">SH2 domain-containing protein</fullName>
    </submittedName>
</protein>
<proteinExistence type="predicted"/>
<sequence>MNKYEDVPMKDADKSEFDKEAVLATVAIRRMSRTNQWSEDDERRLGSREFERGPLSPLSPRLSPRSHSSPAVFDEFTFEGIHPRSNTGEFLLKKGTPLFSKASGGVEVLKRYPEIQETAVPTVGQGVEVLHHYPDVEVKSKKDRSKPVLIGEEAVTFPIPTMEHIPASPSTPTFRKGFVHEMAKKFEQGTSEESGKKSSHANVATVRPTERQWQEQAARYGNGPTKRPTPTPPLRESTSASKVSVKETVRSLERAALQQDSPEVVELSYVKADSSRGRCVPLADYICYHINKYAEFGSVVRRISGTILVPIQWQCVNRISARI</sequence>
<name>A0A183GRC1_HELPZ</name>
<organism evidence="3 4">
    <name type="scientific">Heligmosomoides polygyrus</name>
    <name type="common">Parasitic roundworm</name>
    <dbReference type="NCBI Taxonomy" id="6339"/>
    <lineage>
        <taxon>Eukaryota</taxon>
        <taxon>Metazoa</taxon>
        <taxon>Ecdysozoa</taxon>
        <taxon>Nematoda</taxon>
        <taxon>Chromadorea</taxon>
        <taxon>Rhabditida</taxon>
        <taxon>Rhabditina</taxon>
        <taxon>Rhabditomorpha</taxon>
        <taxon>Strongyloidea</taxon>
        <taxon>Heligmosomidae</taxon>
        <taxon>Heligmosomoides</taxon>
    </lineage>
</organism>
<reference evidence="2 3" key="1">
    <citation type="submission" date="2018-11" db="EMBL/GenBank/DDBJ databases">
        <authorList>
            <consortium name="Pathogen Informatics"/>
        </authorList>
    </citation>
    <scope>NUCLEOTIDE SEQUENCE [LARGE SCALE GENOMIC DNA]</scope>
</reference>
<feature type="compositionally biased region" description="Low complexity" evidence="1">
    <location>
        <begin position="54"/>
        <end position="67"/>
    </location>
</feature>
<evidence type="ECO:0000313" key="3">
    <source>
        <dbReference type="Proteomes" id="UP000050761"/>
    </source>
</evidence>
<accession>A0A183GRC1</accession>
<dbReference type="AlphaFoldDB" id="A0A183GRC1"/>
<feature type="region of interest" description="Disordered" evidence="1">
    <location>
        <begin position="33"/>
        <end position="67"/>
    </location>
</feature>